<dbReference type="Proteomes" id="UP001497516">
    <property type="component" value="Chromosome 6"/>
</dbReference>
<gene>
    <name evidence="4" type="ORF">LTRI10_LOCUS38607</name>
</gene>
<dbReference type="NCBIfam" id="TIGR00756">
    <property type="entry name" value="PPR"/>
    <property type="match status" value="1"/>
</dbReference>
<name>A0AAV2FK61_9ROSI</name>
<reference evidence="4 5" key="1">
    <citation type="submission" date="2024-04" db="EMBL/GenBank/DDBJ databases">
        <authorList>
            <person name="Fracassetti M."/>
        </authorList>
    </citation>
    <scope>NUCLEOTIDE SEQUENCE [LARGE SCALE GENOMIC DNA]</scope>
</reference>
<keyword evidence="5" id="KW-1185">Reference proteome</keyword>
<dbReference type="AlphaFoldDB" id="A0AAV2FK61"/>
<comment type="similarity">
    <text evidence="1">Belongs to the PPR family. P subfamily.</text>
</comment>
<dbReference type="Pfam" id="PF13041">
    <property type="entry name" value="PPR_2"/>
    <property type="match status" value="1"/>
</dbReference>
<evidence type="ECO:0000313" key="4">
    <source>
        <dbReference type="EMBL" id="CAL1398372.1"/>
    </source>
</evidence>
<evidence type="ECO:0000256" key="1">
    <source>
        <dbReference type="ARBA" id="ARBA00007626"/>
    </source>
</evidence>
<organism evidence="4 5">
    <name type="scientific">Linum trigynum</name>
    <dbReference type="NCBI Taxonomy" id="586398"/>
    <lineage>
        <taxon>Eukaryota</taxon>
        <taxon>Viridiplantae</taxon>
        <taxon>Streptophyta</taxon>
        <taxon>Embryophyta</taxon>
        <taxon>Tracheophyta</taxon>
        <taxon>Spermatophyta</taxon>
        <taxon>Magnoliopsida</taxon>
        <taxon>eudicotyledons</taxon>
        <taxon>Gunneridae</taxon>
        <taxon>Pentapetalae</taxon>
        <taxon>rosids</taxon>
        <taxon>fabids</taxon>
        <taxon>Malpighiales</taxon>
        <taxon>Linaceae</taxon>
        <taxon>Linum</taxon>
    </lineage>
</organism>
<protein>
    <recommendedName>
        <fullName evidence="6">Pentatricopeptide repeat-containing protein</fullName>
    </recommendedName>
</protein>
<dbReference type="InterPro" id="IPR002885">
    <property type="entry name" value="PPR_rpt"/>
</dbReference>
<evidence type="ECO:0000256" key="3">
    <source>
        <dbReference type="PROSITE-ProRule" id="PRU00708"/>
    </source>
</evidence>
<evidence type="ECO:0008006" key="6">
    <source>
        <dbReference type="Google" id="ProtNLM"/>
    </source>
</evidence>
<feature type="repeat" description="PPR" evidence="3">
    <location>
        <begin position="163"/>
        <end position="197"/>
    </location>
</feature>
<dbReference type="Gene3D" id="1.25.40.10">
    <property type="entry name" value="Tetratricopeptide repeat domain"/>
    <property type="match status" value="1"/>
</dbReference>
<proteinExistence type="inferred from homology"/>
<evidence type="ECO:0000313" key="5">
    <source>
        <dbReference type="Proteomes" id="UP001497516"/>
    </source>
</evidence>
<keyword evidence="2" id="KW-0677">Repeat</keyword>
<dbReference type="PROSITE" id="PS51375">
    <property type="entry name" value="PPR"/>
    <property type="match status" value="1"/>
</dbReference>
<sequence>MGARQLPRRLLPILSSPTPINKFPPTFSSFSSPFCSLSPPRQAEDQERHELVGKLLGLLQEGGESAAYQFTKSLVLSKSRFSSPSDLLSFISVASPSLRPTLSHMLLAISCESKMEGLGYRERRDLSPFLTARECMGTLVEMKQFEKVLALVAETMELGFRLDTFMYGKAVQAAVKSGDLKKGTELFESMKSCGVRPNVFVFNVLIGGLCKERRIRDAEKKCASGTWLLIK</sequence>
<dbReference type="InterPro" id="IPR011990">
    <property type="entry name" value="TPR-like_helical_dom_sf"/>
</dbReference>
<accession>A0AAV2FK61</accession>
<dbReference type="EMBL" id="OZ034819">
    <property type="protein sequence ID" value="CAL1398372.1"/>
    <property type="molecule type" value="Genomic_DNA"/>
</dbReference>
<dbReference type="PANTHER" id="PTHR47941">
    <property type="entry name" value="PENTATRICOPEPTIDE REPEAT-CONTAINING PROTEIN 3, MITOCHONDRIAL"/>
    <property type="match status" value="1"/>
</dbReference>
<evidence type="ECO:0000256" key="2">
    <source>
        <dbReference type="ARBA" id="ARBA00022737"/>
    </source>
</evidence>